<dbReference type="GO" id="GO:0003677">
    <property type="term" value="F:DNA binding"/>
    <property type="evidence" value="ECO:0007669"/>
    <property type="project" value="UniProtKB-KW"/>
</dbReference>
<dbReference type="PANTHER" id="PTHR31251:SF140">
    <property type="entry name" value="SQUAMOSA PROMOTER-BINDING-LIKE PROTEIN 9"/>
    <property type="match status" value="1"/>
</dbReference>
<dbReference type="AlphaFoldDB" id="A0A6D2KY49"/>
<feature type="region of interest" description="Disordered" evidence="10">
    <location>
        <begin position="43"/>
        <end position="70"/>
    </location>
</feature>
<reference evidence="12" key="1">
    <citation type="submission" date="2020-01" db="EMBL/GenBank/DDBJ databases">
        <authorList>
            <person name="Mishra B."/>
        </authorList>
    </citation>
    <scope>NUCLEOTIDE SEQUENCE [LARGE SCALE GENOMIC DNA]</scope>
</reference>
<dbReference type="InterPro" id="IPR004333">
    <property type="entry name" value="SBP_dom"/>
</dbReference>
<sequence length="565" mass="60411">MEMGSNSGPGLGPGQAESGGSSNESSSFSGGLMFGQKIYFEDAGGGSGSSSSGGSNRKIRGGGSGQSSQIPRCQVEGCGMDLTNAKGYYSRHRVCGIHSKTPKVIVAGIEQRFCQQCSRFHQLPEFDLEKRSCRRRLAGHNERRRKPQPASLSVLSSRYGRIAPSLFGNADSAMSGSFLGSQEMGWSSARTLDTRVMRRPSLSTPSWQINPMNVFSHGSVGGGGGGGGTSFSSSPEIMDTKLESYKGLGGDSNCALSLLSNPHQPQDNNNNNSNNTWRTSSGFGPMTVTMAQPPPAPQYLNPPWVFKDDDNNSCPNDMSPVLNLGGRFTEQDNCQISGGTTTLGEFELSDHHHQSRRQYMEAENARAYDSSSHHTNCSSTESLLIPLLRLSLLRIPKEPLEESIMDPAEMRYLEEEDGPLMKTMKGSVTGFGAGMIYGTIIATWKDVPRVERNVALPGLIRTLKVMGTHGLTFAAIGGVYIGVEQLVQSYRGKRDFFNGAIGGFVAGASVLGYRARSIPTAISAGAALAVTSALIDSGGQTTRVDNGREYYPYTVEKRAGAGADS</sequence>
<keyword evidence="8" id="KW-0539">Nucleus</keyword>
<evidence type="ECO:0000256" key="7">
    <source>
        <dbReference type="ARBA" id="ARBA00023163"/>
    </source>
</evidence>
<feature type="region of interest" description="Disordered" evidence="10">
    <location>
        <begin position="260"/>
        <end position="318"/>
    </location>
</feature>
<keyword evidence="5" id="KW-0805">Transcription regulation</keyword>
<evidence type="ECO:0000256" key="6">
    <source>
        <dbReference type="ARBA" id="ARBA00023125"/>
    </source>
</evidence>
<dbReference type="PROSITE" id="PS51141">
    <property type="entry name" value="ZF_SBP"/>
    <property type="match status" value="1"/>
</dbReference>
<evidence type="ECO:0000313" key="13">
    <source>
        <dbReference type="Proteomes" id="UP000467841"/>
    </source>
</evidence>
<evidence type="ECO:0000256" key="1">
    <source>
        <dbReference type="ARBA" id="ARBA00004123"/>
    </source>
</evidence>
<keyword evidence="13" id="KW-1185">Reference proteome</keyword>
<feature type="domain" description="SBP-type" evidence="11">
    <location>
        <begin position="70"/>
        <end position="147"/>
    </location>
</feature>
<dbReference type="InterPro" id="IPR044817">
    <property type="entry name" value="SBP-like"/>
</dbReference>
<protein>
    <recommendedName>
        <fullName evidence="11">SBP-type domain-containing protein</fullName>
    </recommendedName>
</protein>
<accession>A0A6D2KY49</accession>
<dbReference type="Pfam" id="PF03110">
    <property type="entry name" value="SBP"/>
    <property type="match status" value="1"/>
</dbReference>
<dbReference type="PANTHER" id="PTHR31251">
    <property type="entry name" value="SQUAMOSA PROMOTER-BINDING-LIKE PROTEIN 4"/>
    <property type="match status" value="1"/>
</dbReference>
<feature type="region of interest" description="Disordered" evidence="10">
    <location>
        <begin position="1"/>
        <end position="29"/>
    </location>
</feature>
<proteinExistence type="predicted"/>
<evidence type="ECO:0000256" key="3">
    <source>
        <dbReference type="ARBA" id="ARBA00022771"/>
    </source>
</evidence>
<evidence type="ECO:0000313" key="12">
    <source>
        <dbReference type="EMBL" id="CAA7057091.1"/>
    </source>
</evidence>
<dbReference type="OrthoDB" id="514967at2759"/>
<organism evidence="12 13">
    <name type="scientific">Microthlaspi erraticum</name>
    <dbReference type="NCBI Taxonomy" id="1685480"/>
    <lineage>
        <taxon>Eukaryota</taxon>
        <taxon>Viridiplantae</taxon>
        <taxon>Streptophyta</taxon>
        <taxon>Embryophyta</taxon>
        <taxon>Tracheophyta</taxon>
        <taxon>Spermatophyta</taxon>
        <taxon>Magnoliopsida</taxon>
        <taxon>eudicotyledons</taxon>
        <taxon>Gunneridae</taxon>
        <taxon>Pentapetalae</taxon>
        <taxon>rosids</taxon>
        <taxon>malvids</taxon>
        <taxon>Brassicales</taxon>
        <taxon>Brassicaceae</taxon>
        <taxon>Coluteocarpeae</taxon>
        <taxon>Microthlaspi</taxon>
    </lineage>
</organism>
<keyword evidence="4" id="KW-0862">Zinc</keyword>
<dbReference type="GO" id="GO:0008270">
    <property type="term" value="F:zinc ion binding"/>
    <property type="evidence" value="ECO:0007669"/>
    <property type="project" value="UniProtKB-KW"/>
</dbReference>
<dbReference type="Proteomes" id="UP000467841">
    <property type="component" value="Unassembled WGS sequence"/>
</dbReference>
<keyword evidence="7" id="KW-0804">Transcription</keyword>
<keyword evidence="2" id="KW-0479">Metal-binding</keyword>
<comment type="subcellular location">
    <subcellularLocation>
        <location evidence="1">Nucleus</location>
    </subcellularLocation>
</comment>
<dbReference type="SUPFAM" id="SSF103612">
    <property type="entry name" value="SBT domain"/>
    <property type="match status" value="1"/>
</dbReference>
<dbReference type="GO" id="GO:0005634">
    <property type="term" value="C:nucleus"/>
    <property type="evidence" value="ECO:0007669"/>
    <property type="project" value="UniProtKB-SubCell"/>
</dbReference>
<dbReference type="FunFam" id="4.10.1100.10:FF:000001">
    <property type="entry name" value="Squamosa promoter-binding-like protein 14"/>
    <property type="match status" value="1"/>
</dbReference>
<evidence type="ECO:0000256" key="9">
    <source>
        <dbReference type="PROSITE-ProRule" id="PRU00470"/>
    </source>
</evidence>
<keyword evidence="6" id="KW-0238">DNA-binding</keyword>
<dbReference type="EMBL" id="CACVBM020001673">
    <property type="protein sequence ID" value="CAA7057091.1"/>
    <property type="molecule type" value="Genomic_DNA"/>
</dbReference>
<dbReference type="Gene3D" id="4.10.1100.10">
    <property type="entry name" value="Transcription factor, SBP-box domain"/>
    <property type="match status" value="1"/>
</dbReference>
<comment type="caution">
    <text evidence="12">The sequence shown here is derived from an EMBL/GenBank/DDBJ whole genome shotgun (WGS) entry which is preliminary data.</text>
</comment>
<evidence type="ECO:0000256" key="8">
    <source>
        <dbReference type="ARBA" id="ARBA00023242"/>
    </source>
</evidence>
<dbReference type="InterPro" id="IPR036893">
    <property type="entry name" value="SBP_sf"/>
</dbReference>
<feature type="compositionally biased region" description="Low complexity" evidence="10">
    <location>
        <begin position="18"/>
        <end position="29"/>
    </location>
</feature>
<evidence type="ECO:0000256" key="4">
    <source>
        <dbReference type="ARBA" id="ARBA00022833"/>
    </source>
</evidence>
<evidence type="ECO:0000256" key="5">
    <source>
        <dbReference type="ARBA" id="ARBA00023015"/>
    </source>
</evidence>
<evidence type="ECO:0000256" key="10">
    <source>
        <dbReference type="SAM" id="MobiDB-lite"/>
    </source>
</evidence>
<keyword evidence="3 9" id="KW-0863">Zinc-finger</keyword>
<evidence type="ECO:0000259" key="11">
    <source>
        <dbReference type="PROSITE" id="PS51141"/>
    </source>
</evidence>
<name>A0A6D2KY49_9BRAS</name>
<evidence type="ECO:0000256" key="2">
    <source>
        <dbReference type="ARBA" id="ARBA00022723"/>
    </source>
</evidence>
<dbReference type="Pfam" id="PF02466">
    <property type="entry name" value="Tim17"/>
    <property type="match status" value="1"/>
</dbReference>
<gene>
    <name evidence="12" type="ORF">MERR_LOCUS44327</name>
</gene>